<protein>
    <submittedName>
        <fullName evidence="1">Uncharacterized protein</fullName>
    </submittedName>
</protein>
<organism evidence="1 2">
    <name type="scientific">Willisornis vidua</name>
    <name type="common">Xingu scale-backed antbird</name>
    <dbReference type="NCBI Taxonomy" id="1566151"/>
    <lineage>
        <taxon>Eukaryota</taxon>
        <taxon>Metazoa</taxon>
        <taxon>Chordata</taxon>
        <taxon>Craniata</taxon>
        <taxon>Vertebrata</taxon>
        <taxon>Euteleostomi</taxon>
        <taxon>Archelosauria</taxon>
        <taxon>Archosauria</taxon>
        <taxon>Dinosauria</taxon>
        <taxon>Saurischia</taxon>
        <taxon>Theropoda</taxon>
        <taxon>Coelurosauria</taxon>
        <taxon>Aves</taxon>
        <taxon>Neognathae</taxon>
        <taxon>Neoaves</taxon>
        <taxon>Telluraves</taxon>
        <taxon>Australaves</taxon>
        <taxon>Passeriformes</taxon>
        <taxon>Thamnophilidae</taxon>
        <taxon>Willisornis</taxon>
    </lineage>
</organism>
<keyword evidence="2" id="KW-1185">Reference proteome</keyword>
<name>A0ABQ9CYV8_9PASS</name>
<dbReference type="Proteomes" id="UP001145742">
    <property type="component" value="Unassembled WGS sequence"/>
</dbReference>
<sequence>MICKVHLGKEASGTGMCATVCVSGTTKYLRGLILLKRKMTGLKPIQGVTETIETEDSAKPNKIHGFRLGGRRQEQRSKGYGVMLTDVAPQHHGIFLDLSVWTQYEYPWMLPQLAHIHHRGFPLPAPEGCEFTS</sequence>
<dbReference type="EMBL" id="WHWB01034275">
    <property type="protein sequence ID" value="KAJ7411923.1"/>
    <property type="molecule type" value="Genomic_DNA"/>
</dbReference>
<gene>
    <name evidence="1" type="ORF">WISP_100013</name>
</gene>
<evidence type="ECO:0000313" key="1">
    <source>
        <dbReference type="EMBL" id="KAJ7411923.1"/>
    </source>
</evidence>
<reference evidence="1" key="1">
    <citation type="submission" date="2019-10" db="EMBL/GenBank/DDBJ databases">
        <authorList>
            <person name="Soares A.E.R."/>
            <person name="Aleixo A."/>
            <person name="Schneider P."/>
            <person name="Miyaki C.Y."/>
            <person name="Schneider M.P."/>
            <person name="Mello C."/>
            <person name="Vasconcelos A.T.R."/>
        </authorList>
    </citation>
    <scope>NUCLEOTIDE SEQUENCE</scope>
    <source>
        <tissue evidence="1">Muscle</tissue>
    </source>
</reference>
<proteinExistence type="predicted"/>
<accession>A0ABQ9CYV8</accession>
<evidence type="ECO:0000313" key="2">
    <source>
        <dbReference type="Proteomes" id="UP001145742"/>
    </source>
</evidence>
<comment type="caution">
    <text evidence="1">The sequence shown here is derived from an EMBL/GenBank/DDBJ whole genome shotgun (WGS) entry which is preliminary data.</text>
</comment>